<dbReference type="SMART" id="SM00382">
    <property type="entry name" value="AAA"/>
    <property type="match status" value="1"/>
</dbReference>
<dbReference type="SUPFAM" id="SSF52540">
    <property type="entry name" value="P-loop containing nucleoside triphosphate hydrolases"/>
    <property type="match status" value="1"/>
</dbReference>
<dbReference type="Pfam" id="PF13519">
    <property type="entry name" value="VWA_2"/>
    <property type="match status" value="1"/>
</dbReference>
<evidence type="ECO:0000259" key="2">
    <source>
        <dbReference type="PROSITE" id="PS50234"/>
    </source>
</evidence>
<dbReference type="Pfam" id="PF17863">
    <property type="entry name" value="AAA_lid_2"/>
    <property type="match status" value="1"/>
</dbReference>
<dbReference type="PROSITE" id="PS50234">
    <property type="entry name" value="VWFA"/>
    <property type="match status" value="1"/>
</dbReference>
<reference evidence="3 4" key="1">
    <citation type="submission" date="2017-02" db="EMBL/GenBank/DDBJ databases">
        <authorList>
            <person name="Peterson S.W."/>
        </authorList>
    </citation>
    <scope>NUCLEOTIDE SEQUENCE [LARGE SCALE GENOMIC DNA]</scope>
    <source>
        <strain evidence="3 4">ATCC 700135</strain>
    </source>
</reference>
<dbReference type="InterPro" id="IPR052989">
    <property type="entry name" value="Mg-chelatase_DI-like"/>
</dbReference>
<feature type="domain" description="VWFA" evidence="2">
    <location>
        <begin position="430"/>
        <end position="608"/>
    </location>
</feature>
<dbReference type="InterPro" id="IPR027417">
    <property type="entry name" value="P-loop_NTPase"/>
</dbReference>
<gene>
    <name evidence="3" type="ORF">SAMN02745205_01276</name>
</gene>
<evidence type="ECO:0000313" key="3">
    <source>
        <dbReference type="EMBL" id="SJZ58518.1"/>
    </source>
</evidence>
<dbReference type="InterPro" id="IPR003593">
    <property type="entry name" value="AAA+_ATPase"/>
</dbReference>
<evidence type="ECO:0000313" key="4">
    <source>
        <dbReference type="Proteomes" id="UP000189956"/>
    </source>
</evidence>
<dbReference type="InterPro" id="IPR041628">
    <property type="entry name" value="ChlI/MoxR_AAA_lid"/>
</dbReference>
<dbReference type="RefSeq" id="WP_036853785.1">
    <property type="nucleotide sequence ID" value="NZ_FUWL01000009.1"/>
</dbReference>
<dbReference type="InterPro" id="IPR003959">
    <property type="entry name" value="ATPase_AAA_core"/>
</dbReference>
<dbReference type="Gene3D" id="1.10.8.80">
    <property type="entry name" value="Magnesium chelatase subunit I, C-Terminal domain"/>
    <property type="match status" value="1"/>
</dbReference>
<dbReference type="PANTHER" id="PTHR35023">
    <property type="entry name" value="CHELATASE-RELATED"/>
    <property type="match status" value="1"/>
</dbReference>
<feature type="region of interest" description="Disordered" evidence="1">
    <location>
        <begin position="257"/>
        <end position="326"/>
    </location>
</feature>
<sequence>MAYRFSQLVGMEDAVKAVVVTLLRPRGGSLLLSGNCGTGKSMLLSCIESMCTEQIVRLPSSLNEDMLYPRVSLSASHSGGLIEHEGLLSRMRGRIVLIEHLSLMPRDLMSQIYSHLERQSGEDRYTIIATTNPREGAIPSALLDKFDLFVELQTSEVVDVRKRIILEAMREAKAEEDETLKSLLTAAMVRRDGVSLPSQTALYIAQVCAHPMTLGHRAEIALSESALSWAAWQNKRVVERKDVDALRELVLSHRMLSVQEDVPPMSEPSEPDETQQQETNGEKTNTEETTLPTSSEKELPTGMETDPQEVLKSMSQPPPMAGEDRPALTEHSELLFNPIAVPARRTRERVGYGRRLYSSLPSRRGRNRRAMLPRQDRSDISLPATIRAAIPYQYERHRKVRLTDDLIDLRLIIHKSDYRVHQRQRRGGYHILFILDTSGSMGLGKRMGLVKGTIIELLKEAYTKRDHVGLLTFAQDEATLRLPFTKSVERAAYLMEDIRTGGRTPLWLAIEKANQYLDLERKRDPELLPVVVLLTDGRATSSMSGENNIEHIHKVAEALSQRCYRTLVIDTEHGFLRLGKAQKIAEYMNGEYYRFDEIVQLKELITKQNRT</sequence>
<dbReference type="SUPFAM" id="SSF53300">
    <property type="entry name" value="vWA-like"/>
    <property type="match status" value="1"/>
</dbReference>
<dbReference type="Proteomes" id="UP000189956">
    <property type="component" value="Unassembled WGS sequence"/>
</dbReference>
<dbReference type="AlphaFoldDB" id="A0A1T4LVJ2"/>
<evidence type="ECO:0000256" key="1">
    <source>
        <dbReference type="SAM" id="MobiDB-lite"/>
    </source>
</evidence>
<dbReference type="GO" id="GO:0005524">
    <property type="term" value="F:ATP binding"/>
    <property type="evidence" value="ECO:0007669"/>
    <property type="project" value="InterPro"/>
</dbReference>
<dbReference type="Gene3D" id="3.40.50.300">
    <property type="entry name" value="P-loop containing nucleotide triphosphate hydrolases"/>
    <property type="match status" value="1"/>
</dbReference>
<protein>
    <submittedName>
        <fullName evidence="3">Magnesium chelatase subunit D</fullName>
    </submittedName>
</protein>
<accession>A0A1T4LVJ2</accession>
<organism evidence="3 4">
    <name type="scientific">Porphyromonas cangingivalis</name>
    <dbReference type="NCBI Taxonomy" id="36874"/>
    <lineage>
        <taxon>Bacteria</taxon>
        <taxon>Pseudomonadati</taxon>
        <taxon>Bacteroidota</taxon>
        <taxon>Bacteroidia</taxon>
        <taxon>Bacteroidales</taxon>
        <taxon>Porphyromonadaceae</taxon>
        <taxon>Porphyromonas</taxon>
    </lineage>
</organism>
<dbReference type="GO" id="GO:0016887">
    <property type="term" value="F:ATP hydrolysis activity"/>
    <property type="evidence" value="ECO:0007669"/>
    <property type="project" value="InterPro"/>
</dbReference>
<dbReference type="PANTHER" id="PTHR35023:SF1">
    <property type="entry name" value="MG-PROTOPORPHYRIN IX CHELATASE"/>
    <property type="match status" value="1"/>
</dbReference>
<dbReference type="EMBL" id="FUWL01000009">
    <property type="protein sequence ID" value="SJZ58518.1"/>
    <property type="molecule type" value="Genomic_DNA"/>
</dbReference>
<dbReference type="SMART" id="SM00327">
    <property type="entry name" value="VWA"/>
    <property type="match status" value="1"/>
</dbReference>
<dbReference type="InterPro" id="IPR002035">
    <property type="entry name" value="VWF_A"/>
</dbReference>
<dbReference type="Pfam" id="PF00004">
    <property type="entry name" value="AAA"/>
    <property type="match status" value="1"/>
</dbReference>
<dbReference type="Gene3D" id="3.40.50.410">
    <property type="entry name" value="von Willebrand factor, type A domain"/>
    <property type="match status" value="1"/>
</dbReference>
<dbReference type="CDD" id="cd00009">
    <property type="entry name" value="AAA"/>
    <property type="match status" value="1"/>
</dbReference>
<proteinExistence type="predicted"/>
<name>A0A1T4LVJ2_PORCN</name>
<dbReference type="InterPro" id="IPR036465">
    <property type="entry name" value="vWFA_dom_sf"/>
</dbReference>